<dbReference type="AlphaFoldDB" id="A0A319DWD3"/>
<evidence type="ECO:0000313" key="2">
    <source>
        <dbReference type="EMBL" id="PYH98507.1"/>
    </source>
</evidence>
<feature type="region of interest" description="Disordered" evidence="1">
    <location>
        <begin position="92"/>
        <end position="119"/>
    </location>
</feature>
<feature type="compositionally biased region" description="Basic and acidic residues" evidence="1">
    <location>
        <begin position="92"/>
        <end position="102"/>
    </location>
</feature>
<sequence length="232" mass="25524">MLRAACTCWDLGRLLSDDRSELRRRTPYLAGGWPVPPKSYLPPTESYVPGLVTVVGTECQLPIANCQLPTPPTQEGSDWSDAVDCGELQARASRDSRRDAHLPPRPRSNIPGVPSWHHRRHHEHRNRLQSYWTCRKRTLGTCPNRASGVVVIGAAPFGASGLLCDPGARSRSLLRAEGCAARSSISPSAFQEAMCVACSPPWLPLASAGWSPWAERKQRCQSCQGCHWQPPL</sequence>
<dbReference type="VEuPathDB" id="FungiDB:BO71DRAFT_50799"/>
<protein>
    <submittedName>
        <fullName evidence="2">Uncharacterized protein</fullName>
    </submittedName>
</protein>
<gene>
    <name evidence="2" type="ORF">BO71DRAFT_50799</name>
</gene>
<name>A0A319DWD3_9EURO</name>
<dbReference type="Proteomes" id="UP000247810">
    <property type="component" value="Unassembled WGS sequence"/>
</dbReference>
<dbReference type="EMBL" id="KZ825811">
    <property type="protein sequence ID" value="PYH98507.1"/>
    <property type="molecule type" value="Genomic_DNA"/>
</dbReference>
<keyword evidence="3" id="KW-1185">Reference proteome</keyword>
<proteinExistence type="predicted"/>
<evidence type="ECO:0000256" key="1">
    <source>
        <dbReference type="SAM" id="MobiDB-lite"/>
    </source>
</evidence>
<accession>A0A319DWD3</accession>
<organism evidence="2 3">
    <name type="scientific">Aspergillus ellipticus CBS 707.79</name>
    <dbReference type="NCBI Taxonomy" id="1448320"/>
    <lineage>
        <taxon>Eukaryota</taxon>
        <taxon>Fungi</taxon>
        <taxon>Dikarya</taxon>
        <taxon>Ascomycota</taxon>
        <taxon>Pezizomycotina</taxon>
        <taxon>Eurotiomycetes</taxon>
        <taxon>Eurotiomycetidae</taxon>
        <taxon>Eurotiales</taxon>
        <taxon>Aspergillaceae</taxon>
        <taxon>Aspergillus</taxon>
        <taxon>Aspergillus subgen. Circumdati</taxon>
    </lineage>
</organism>
<evidence type="ECO:0000313" key="3">
    <source>
        <dbReference type="Proteomes" id="UP000247810"/>
    </source>
</evidence>
<reference evidence="2 3" key="1">
    <citation type="submission" date="2018-02" db="EMBL/GenBank/DDBJ databases">
        <title>The genomes of Aspergillus section Nigri reveals drivers in fungal speciation.</title>
        <authorList>
            <consortium name="DOE Joint Genome Institute"/>
            <person name="Vesth T.C."/>
            <person name="Nybo J."/>
            <person name="Theobald S."/>
            <person name="Brandl J."/>
            <person name="Frisvad J.C."/>
            <person name="Nielsen K.F."/>
            <person name="Lyhne E.K."/>
            <person name="Kogle M.E."/>
            <person name="Kuo A."/>
            <person name="Riley R."/>
            <person name="Clum A."/>
            <person name="Nolan M."/>
            <person name="Lipzen A."/>
            <person name="Salamov A."/>
            <person name="Henrissat B."/>
            <person name="Wiebenga A."/>
            <person name="De vries R.P."/>
            <person name="Grigoriev I.V."/>
            <person name="Mortensen U.H."/>
            <person name="Andersen M.R."/>
            <person name="Baker S.E."/>
        </authorList>
    </citation>
    <scope>NUCLEOTIDE SEQUENCE [LARGE SCALE GENOMIC DNA]</scope>
    <source>
        <strain evidence="2 3">CBS 707.79</strain>
    </source>
</reference>